<evidence type="ECO:0000313" key="4">
    <source>
        <dbReference type="Proteomes" id="UP000275456"/>
    </source>
</evidence>
<evidence type="ECO:0000256" key="2">
    <source>
        <dbReference type="SAM" id="SignalP"/>
    </source>
</evidence>
<dbReference type="Proteomes" id="UP000275456">
    <property type="component" value="Unassembled WGS sequence"/>
</dbReference>
<evidence type="ECO:0000256" key="1">
    <source>
        <dbReference type="SAM" id="MobiDB-lite"/>
    </source>
</evidence>
<name>A0A3N2AUV4_9MICO</name>
<feature type="compositionally biased region" description="Pro residues" evidence="1">
    <location>
        <begin position="57"/>
        <end position="70"/>
    </location>
</feature>
<accession>A0A3N2AUV4</accession>
<feature type="chain" id="PRO_5038464607" description="PknH-like protein" evidence="2">
    <location>
        <begin position="25"/>
        <end position="294"/>
    </location>
</feature>
<dbReference type="EMBL" id="RKHJ01000001">
    <property type="protein sequence ID" value="ROR66735.1"/>
    <property type="molecule type" value="Genomic_DNA"/>
</dbReference>
<feature type="signal peptide" evidence="2">
    <location>
        <begin position="1"/>
        <end position="24"/>
    </location>
</feature>
<dbReference type="RefSeq" id="WP_148058733.1">
    <property type="nucleotide sequence ID" value="NZ_RKHJ01000001.1"/>
</dbReference>
<sequence length="294" mass="28313">MVLVWRPPRSVMAAAALLAGAALAGCALPAEPPPVAVVSPPPLVTQAPVAVAQPRPSLSPPIGVPEPPAPTARHTPLRPSATPPESRETPPPATPAPSRPPSPSPTPSASPTPELTSLVALLPRAAALAPLEWADATGARTAAWVEAAPPGAIAPAVALPHVAAARSATGSCASAADAVDGQALEAASATLHADPAPGAPIDLVVVRYPSEAAAQAAVAAIQALGVACEGVVTADGTLGSGSPTLAAAAVLSGDGAALVVDAAADGAILIAVVHEGAPTEAVTALVRAQVAALS</sequence>
<evidence type="ECO:0000313" key="3">
    <source>
        <dbReference type="EMBL" id="ROR66735.1"/>
    </source>
</evidence>
<comment type="caution">
    <text evidence="3">The sequence shown here is derived from an EMBL/GenBank/DDBJ whole genome shotgun (WGS) entry which is preliminary data.</text>
</comment>
<feature type="compositionally biased region" description="Pro residues" evidence="1">
    <location>
        <begin position="89"/>
        <end position="110"/>
    </location>
</feature>
<feature type="region of interest" description="Disordered" evidence="1">
    <location>
        <begin position="52"/>
        <end position="114"/>
    </location>
</feature>
<dbReference type="PROSITE" id="PS51257">
    <property type="entry name" value="PROKAR_LIPOPROTEIN"/>
    <property type="match status" value="1"/>
</dbReference>
<dbReference type="PRINTS" id="PR01217">
    <property type="entry name" value="PRICHEXTENSN"/>
</dbReference>
<organism evidence="3 4">
    <name type="scientific">Agrococcus jenensis</name>
    <dbReference type="NCBI Taxonomy" id="46353"/>
    <lineage>
        <taxon>Bacteria</taxon>
        <taxon>Bacillati</taxon>
        <taxon>Actinomycetota</taxon>
        <taxon>Actinomycetes</taxon>
        <taxon>Micrococcales</taxon>
        <taxon>Microbacteriaceae</taxon>
        <taxon>Agrococcus</taxon>
    </lineage>
</organism>
<gene>
    <name evidence="3" type="ORF">EDD26_2129</name>
</gene>
<evidence type="ECO:0008006" key="5">
    <source>
        <dbReference type="Google" id="ProtNLM"/>
    </source>
</evidence>
<keyword evidence="4" id="KW-1185">Reference proteome</keyword>
<keyword evidence="2" id="KW-0732">Signal</keyword>
<dbReference type="AlphaFoldDB" id="A0A3N2AUV4"/>
<proteinExistence type="predicted"/>
<reference evidence="3 4" key="1">
    <citation type="submission" date="2018-11" db="EMBL/GenBank/DDBJ databases">
        <title>Sequencing the genomes of 1000 actinobacteria strains.</title>
        <authorList>
            <person name="Klenk H.-P."/>
        </authorList>
    </citation>
    <scope>NUCLEOTIDE SEQUENCE [LARGE SCALE GENOMIC DNA]</scope>
    <source>
        <strain evidence="3 4">DSM 9580</strain>
    </source>
</reference>
<protein>
    <recommendedName>
        <fullName evidence="5">PknH-like protein</fullName>
    </recommendedName>
</protein>